<reference evidence="1" key="1">
    <citation type="submission" date="2019-04" db="EMBL/GenBank/DDBJ databases">
        <title>Friends and foes A comparative genomics study of 23 Aspergillus species from section Flavi.</title>
        <authorList>
            <consortium name="DOE Joint Genome Institute"/>
            <person name="Kjaerbolling I."/>
            <person name="Vesth T."/>
            <person name="Frisvad J.C."/>
            <person name="Nybo J.L."/>
            <person name="Theobald S."/>
            <person name="Kildgaard S."/>
            <person name="Isbrandt T."/>
            <person name="Kuo A."/>
            <person name="Sato A."/>
            <person name="Lyhne E.K."/>
            <person name="Kogle M.E."/>
            <person name="Wiebenga A."/>
            <person name="Kun R.S."/>
            <person name="Lubbers R.J."/>
            <person name="Makela M.R."/>
            <person name="Barry K."/>
            <person name="Chovatia M."/>
            <person name="Clum A."/>
            <person name="Daum C."/>
            <person name="Haridas S."/>
            <person name="He G."/>
            <person name="LaButti K."/>
            <person name="Lipzen A."/>
            <person name="Mondo S."/>
            <person name="Riley R."/>
            <person name="Salamov A."/>
            <person name="Simmons B.A."/>
            <person name="Magnuson J.K."/>
            <person name="Henrissat B."/>
            <person name="Mortensen U.H."/>
            <person name="Larsen T.O."/>
            <person name="Devries R.P."/>
            <person name="Grigoriev I.V."/>
            <person name="Machida M."/>
            <person name="Baker S.E."/>
            <person name="Andersen M.R."/>
        </authorList>
    </citation>
    <scope>NUCLEOTIDE SEQUENCE [LARGE SCALE GENOMIC DNA]</scope>
    <source>
        <strain evidence="1">CBS 121.62</strain>
    </source>
</reference>
<gene>
    <name evidence="1" type="ORF">BDV35DRAFT_360427</name>
</gene>
<accession>A0A5N6GRV0</accession>
<dbReference type="AlphaFoldDB" id="A0A5N6GRV0"/>
<dbReference type="EMBL" id="ML734629">
    <property type="protein sequence ID" value="KAB8244304.1"/>
    <property type="molecule type" value="Genomic_DNA"/>
</dbReference>
<organism evidence="1">
    <name type="scientific">Aspergillus flavus</name>
    <dbReference type="NCBI Taxonomy" id="5059"/>
    <lineage>
        <taxon>Eukaryota</taxon>
        <taxon>Fungi</taxon>
        <taxon>Dikarya</taxon>
        <taxon>Ascomycota</taxon>
        <taxon>Pezizomycotina</taxon>
        <taxon>Eurotiomycetes</taxon>
        <taxon>Eurotiomycetidae</taxon>
        <taxon>Eurotiales</taxon>
        <taxon>Aspergillaceae</taxon>
        <taxon>Aspergillus</taxon>
        <taxon>Aspergillus subgen. Circumdati</taxon>
    </lineage>
</organism>
<dbReference type="Proteomes" id="UP000325434">
    <property type="component" value="Unassembled WGS sequence"/>
</dbReference>
<name>A0A5N6GRV0_ASPFL</name>
<proteinExistence type="predicted"/>
<protein>
    <submittedName>
        <fullName evidence="1">Uncharacterized protein</fullName>
    </submittedName>
</protein>
<sequence>MVTMMTMLSITTYYMRIRSYGRSTENFLLAAAGNRPFGIGGTPSSMVSLCVVPKHGTC</sequence>
<evidence type="ECO:0000313" key="1">
    <source>
        <dbReference type="EMBL" id="KAB8244304.1"/>
    </source>
</evidence>